<feature type="transmembrane region" description="Helical" evidence="2">
    <location>
        <begin position="200"/>
        <end position="219"/>
    </location>
</feature>
<dbReference type="AlphaFoldDB" id="A0AAU7Z257"/>
<feature type="compositionally biased region" description="Polar residues" evidence="1">
    <location>
        <begin position="1"/>
        <end position="14"/>
    </location>
</feature>
<dbReference type="PANTHER" id="PTHR23028">
    <property type="entry name" value="ACETYLTRANSFERASE"/>
    <property type="match status" value="1"/>
</dbReference>
<feature type="transmembrane region" description="Helical" evidence="2">
    <location>
        <begin position="260"/>
        <end position="282"/>
    </location>
</feature>
<feature type="transmembrane region" description="Helical" evidence="2">
    <location>
        <begin position="329"/>
        <end position="348"/>
    </location>
</feature>
<keyword evidence="2" id="KW-0472">Membrane</keyword>
<evidence type="ECO:0000259" key="3">
    <source>
        <dbReference type="Pfam" id="PF01757"/>
    </source>
</evidence>
<keyword evidence="4" id="KW-0808">Transferase</keyword>
<reference evidence="4" key="1">
    <citation type="submission" date="2023-08" db="EMBL/GenBank/DDBJ databases">
        <authorList>
            <person name="Messyasz A."/>
            <person name="Mannisto M.K."/>
            <person name="Kerkhof L.J."/>
            <person name="Haggblom M."/>
        </authorList>
    </citation>
    <scope>NUCLEOTIDE SEQUENCE</scope>
    <source>
        <strain evidence="4">M8UP39</strain>
    </source>
</reference>
<sequence>MAIASSTGQPSTPTAPAGADPQPRLRELDSLRGLASLAVVLHHFVLMWPAWPWPTHGPLWHRLHLTLLFYPLYAGHEAVMLFFVLSGLVLSFPYLLGRSQPYPIFLARRILRIYGPYLAALILSIAGAAIWHGNHARGAWAAPFWSEPVRWTLVLQHIAFLGIYNWQQFNFVIWSLIIEMRISIIFPLLAYFILRLRTSIALLLALALSLTTFLVVLFHPDADQTTGLLRTVHYTAFFIFGILLARHLKTISTRFRSLPVAIRFGIAAVSFALYNFSVPFLWDFRRPWTMTATEWLVAAGAIGFIVVGLNAPPVQRFLLSSIPRFLGRVSYSLYLIHVPVLLALTFSLRNTLSPWVQFPLYLAATLLLAWLFCLCVEEPFIRQGQRLGKKKPATLHEPSLNHQPRVALHS</sequence>
<feature type="transmembrane region" description="Helical" evidence="2">
    <location>
        <begin position="360"/>
        <end position="381"/>
    </location>
</feature>
<dbReference type="KEGG" id="tgi:RBB81_02915"/>
<evidence type="ECO:0000313" key="4">
    <source>
        <dbReference type="EMBL" id="XCB22891.1"/>
    </source>
</evidence>
<dbReference type="InterPro" id="IPR050879">
    <property type="entry name" value="Acyltransferase_3"/>
</dbReference>
<keyword evidence="2" id="KW-0812">Transmembrane</keyword>
<reference evidence="4" key="2">
    <citation type="journal article" date="2024" name="Environ. Microbiol.">
        <title>Genome analysis and description of Tunturibacter gen. nov. expands the diversity of Terriglobia in tundra soils.</title>
        <authorList>
            <person name="Messyasz A."/>
            <person name="Mannisto M.K."/>
            <person name="Kerkhof L.J."/>
            <person name="Haggblom M.M."/>
        </authorList>
    </citation>
    <scope>NUCLEOTIDE SEQUENCE</scope>
    <source>
        <strain evidence="4">M8UP39</strain>
    </source>
</reference>
<accession>A0AAU7Z257</accession>
<name>A0AAU7Z257_9BACT</name>
<dbReference type="PANTHER" id="PTHR23028:SF134">
    <property type="entry name" value="PUTATIVE (AFU_ORTHOLOGUE AFUA_4G08520)-RELATED"/>
    <property type="match status" value="1"/>
</dbReference>
<dbReference type="EC" id="2.3.-.-" evidence="4"/>
<keyword evidence="4" id="KW-0012">Acyltransferase</keyword>
<feature type="transmembrane region" description="Helical" evidence="2">
    <location>
        <begin position="231"/>
        <end position="248"/>
    </location>
</feature>
<feature type="transmembrane region" description="Helical" evidence="2">
    <location>
        <begin position="288"/>
        <end position="309"/>
    </location>
</feature>
<feature type="transmembrane region" description="Helical" evidence="2">
    <location>
        <begin position="117"/>
        <end position="134"/>
    </location>
</feature>
<feature type="transmembrane region" description="Helical" evidence="2">
    <location>
        <begin position="73"/>
        <end position="96"/>
    </location>
</feature>
<organism evidence="4">
    <name type="scientific">Tunturiibacter gelidiferens</name>
    <dbReference type="NCBI Taxonomy" id="3069689"/>
    <lineage>
        <taxon>Bacteria</taxon>
        <taxon>Pseudomonadati</taxon>
        <taxon>Acidobacteriota</taxon>
        <taxon>Terriglobia</taxon>
        <taxon>Terriglobales</taxon>
        <taxon>Acidobacteriaceae</taxon>
        <taxon>Tunturiibacter</taxon>
    </lineage>
</organism>
<feature type="domain" description="Acyltransferase 3" evidence="3">
    <location>
        <begin position="27"/>
        <end position="372"/>
    </location>
</feature>
<feature type="transmembrane region" description="Helical" evidence="2">
    <location>
        <begin position="34"/>
        <end position="53"/>
    </location>
</feature>
<dbReference type="GO" id="GO:0016747">
    <property type="term" value="F:acyltransferase activity, transferring groups other than amino-acyl groups"/>
    <property type="evidence" value="ECO:0007669"/>
    <property type="project" value="InterPro"/>
</dbReference>
<dbReference type="InterPro" id="IPR002656">
    <property type="entry name" value="Acyl_transf_3_dom"/>
</dbReference>
<dbReference type="EMBL" id="CP132938">
    <property type="protein sequence ID" value="XCB22891.1"/>
    <property type="molecule type" value="Genomic_DNA"/>
</dbReference>
<dbReference type="RefSeq" id="WP_353072662.1">
    <property type="nucleotide sequence ID" value="NZ_CP132938.1"/>
</dbReference>
<proteinExistence type="predicted"/>
<gene>
    <name evidence="4" type="ORF">RBB81_02915</name>
</gene>
<keyword evidence="2" id="KW-1133">Transmembrane helix</keyword>
<evidence type="ECO:0000256" key="2">
    <source>
        <dbReference type="SAM" id="Phobius"/>
    </source>
</evidence>
<protein>
    <submittedName>
        <fullName evidence="4">Acyltransferase</fullName>
        <ecNumber evidence="4">2.3.-.-</ecNumber>
    </submittedName>
</protein>
<dbReference type="Pfam" id="PF01757">
    <property type="entry name" value="Acyl_transf_3"/>
    <property type="match status" value="1"/>
</dbReference>
<evidence type="ECO:0000256" key="1">
    <source>
        <dbReference type="SAM" id="MobiDB-lite"/>
    </source>
</evidence>
<feature type="region of interest" description="Disordered" evidence="1">
    <location>
        <begin position="1"/>
        <end position="22"/>
    </location>
</feature>
<feature type="transmembrane region" description="Helical" evidence="2">
    <location>
        <begin position="171"/>
        <end position="193"/>
    </location>
</feature>